<protein>
    <recommendedName>
        <fullName evidence="1">N-acetyltransferase domain-containing protein</fullName>
    </recommendedName>
</protein>
<keyword evidence="3" id="KW-1185">Reference proteome</keyword>
<gene>
    <name evidence="2" type="ORF">NF27_IP00250</name>
</gene>
<dbReference type="InterPro" id="IPR016181">
    <property type="entry name" value="Acyl_CoA_acyltransferase"/>
</dbReference>
<dbReference type="AlphaFoldDB" id="A0A0C1MQI9"/>
<dbReference type="InterPro" id="IPR051531">
    <property type="entry name" value="N-acetyltransferase"/>
</dbReference>
<accession>A0A0C1MQI9</accession>
<dbReference type="GO" id="GO:0016747">
    <property type="term" value="F:acyltransferase activity, transferring groups other than amino-acyl groups"/>
    <property type="evidence" value="ECO:0007669"/>
    <property type="project" value="InterPro"/>
</dbReference>
<feature type="domain" description="N-acetyltransferase" evidence="1">
    <location>
        <begin position="28"/>
        <end position="176"/>
    </location>
</feature>
<dbReference type="PANTHER" id="PTHR43792">
    <property type="entry name" value="GNAT FAMILY, PUTATIVE (AFU_ORTHOLOGUE AFUA_3G00765)-RELATED-RELATED"/>
    <property type="match status" value="1"/>
</dbReference>
<evidence type="ECO:0000313" key="3">
    <source>
        <dbReference type="Proteomes" id="UP000031258"/>
    </source>
</evidence>
<dbReference type="EMBL" id="JSWE01000208">
    <property type="protein sequence ID" value="KIE04257.1"/>
    <property type="molecule type" value="Genomic_DNA"/>
</dbReference>
<evidence type="ECO:0000313" key="2">
    <source>
        <dbReference type="EMBL" id="KIE04257.1"/>
    </source>
</evidence>
<organism evidence="2 3">
    <name type="scientific">Candidatus Jidaibacter acanthamoebae</name>
    <dbReference type="NCBI Taxonomy" id="86105"/>
    <lineage>
        <taxon>Bacteria</taxon>
        <taxon>Pseudomonadati</taxon>
        <taxon>Pseudomonadota</taxon>
        <taxon>Alphaproteobacteria</taxon>
        <taxon>Rickettsiales</taxon>
        <taxon>Candidatus Midichloriaceae</taxon>
        <taxon>Candidatus Jidaibacter</taxon>
    </lineage>
</organism>
<dbReference type="InterPro" id="IPR000182">
    <property type="entry name" value="GNAT_dom"/>
</dbReference>
<comment type="caution">
    <text evidence="2">The sequence shown here is derived from an EMBL/GenBank/DDBJ whole genome shotgun (WGS) entry which is preliminary data.</text>
</comment>
<name>A0A0C1MQI9_9RICK</name>
<sequence>MDSMLNKTFEKEICKVTIDPIYSIQTARLYIRQTFKNDLDNFISLYGDEKVMEKYTDGNIRNPERIKIMIDINIKRWEEKNPYSSMSIFDKETNEFMGNIFISSFERSDNTGLLGFLFHQKFWNKGFAKEAAFALTNVFIPYITSVSNIETINEIIAYARPDNLASNKILQFCGFELSEVVEKFGAERFKYSLTLERLKNIRCNREQNTLCI</sequence>
<dbReference type="Proteomes" id="UP000031258">
    <property type="component" value="Unassembled WGS sequence"/>
</dbReference>
<proteinExistence type="predicted"/>
<evidence type="ECO:0000259" key="1">
    <source>
        <dbReference type="Pfam" id="PF13302"/>
    </source>
</evidence>
<dbReference type="STRING" id="86105.NF27_IP00250"/>
<dbReference type="Pfam" id="PF13302">
    <property type="entry name" value="Acetyltransf_3"/>
    <property type="match status" value="1"/>
</dbReference>
<dbReference type="Gene3D" id="3.40.630.30">
    <property type="match status" value="1"/>
</dbReference>
<dbReference type="PANTHER" id="PTHR43792:SF10">
    <property type="entry name" value="N-ACETYLTRANSFERASE DOMAIN-CONTAINING PROTEIN"/>
    <property type="match status" value="1"/>
</dbReference>
<dbReference type="SUPFAM" id="SSF55729">
    <property type="entry name" value="Acyl-CoA N-acyltransferases (Nat)"/>
    <property type="match status" value="1"/>
</dbReference>
<reference evidence="2 3" key="1">
    <citation type="submission" date="2014-11" db="EMBL/GenBank/DDBJ databases">
        <title>A Rickettsiales Symbiont of Amoebae With Ancient Features.</title>
        <authorList>
            <person name="Schulz F."/>
            <person name="Martijn J."/>
            <person name="Wascher F."/>
            <person name="Kostanjsek R."/>
            <person name="Ettema T.J."/>
            <person name="Horn M."/>
        </authorList>
    </citation>
    <scope>NUCLEOTIDE SEQUENCE [LARGE SCALE GENOMIC DNA]</scope>
    <source>
        <strain evidence="2 3">UWC36</strain>
    </source>
</reference>